<name>A2DHA4_TRIV3</name>
<reference evidence="1" key="2">
    <citation type="journal article" date="2007" name="Science">
        <title>Draft genome sequence of the sexually transmitted pathogen Trichomonas vaginalis.</title>
        <authorList>
            <person name="Carlton J.M."/>
            <person name="Hirt R.P."/>
            <person name="Silva J.C."/>
            <person name="Delcher A.L."/>
            <person name="Schatz M."/>
            <person name="Zhao Q."/>
            <person name="Wortman J.R."/>
            <person name="Bidwell S.L."/>
            <person name="Alsmark U.C.M."/>
            <person name="Besteiro S."/>
            <person name="Sicheritz-Ponten T."/>
            <person name="Noel C.J."/>
            <person name="Dacks J.B."/>
            <person name="Foster P.G."/>
            <person name="Simillion C."/>
            <person name="Van de Peer Y."/>
            <person name="Miranda-Saavedra D."/>
            <person name="Barton G.J."/>
            <person name="Westrop G.D."/>
            <person name="Mueller S."/>
            <person name="Dessi D."/>
            <person name="Fiori P.L."/>
            <person name="Ren Q."/>
            <person name="Paulsen I."/>
            <person name="Zhang H."/>
            <person name="Bastida-Corcuera F.D."/>
            <person name="Simoes-Barbosa A."/>
            <person name="Brown M.T."/>
            <person name="Hayes R.D."/>
            <person name="Mukherjee M."/>
            <person name="Okumura C.Y."/>
            <person name="Schneider R."/>
            <person name="Smith A.J."/>
            <person name="Vanacova S."/>
            <person name="Villalvazo M."/>
            <person name="Haas B.J."/>
            <person name="Pertea M."/>
            <person name="Feldblyum T.V."/>
            <person name="Utterback T.R."/>
            <person name="Shu C.L."/>
            <person name="Osoegawa K."/>
            <person name="de Jong P.J."/>
            <person name="Hrdy I."/>
            <person name="Horvathova L."/>
            <person name="Zubacova Z."/>
            <person name="Dolezal P."/>
            <person name="Malik S.B."/>
            <person name="Logsdon J.M. Jr."/>
            <person name="Henze K."/>
            <person name="Gupta A."/>
            <person name="Wang C.C."/>
            <person name="Dunne R.L."/>
            <person name="Upcroft J.A."/>
            <person name="Upcroft P."/>
            <person name="White O."/>
            <person name="Salzberg S.L."/>
            <person name="Tang P."/>
            <person name="Chiu C.-H."/>
            <person name="Lee Y.-S."/>
            <person name="Embley T.M."/>
            <person name="Coombs G.H."/>
            <person name="Mottram J.C."/>
            <person name="Tachezy J."/>
            <person name="Fraser-Liggett C.M."/>
            <person name="Johnson P.J."/>
        </authorList>
    </citation>
    <scope>NUCLEOTIDE SEQUENCE [LARGE SCALE GENOMIC DNA]</scope>
    <source>
        <strain evidence="1">G3</strain>
    </source>
</reference>
<dbReference type="VEuPathDB" id="TrichDB:TVAG_021220"/>
<dbReference type="EMBL" id="DS113200">
    <property type="protein sequence ID" value="EAY20177.1"/>
    <property type="molecule type" value="Genomic_DNA"/>
</dbReference>
<dbReference type="RefSeq" id="XP_001581163.1">
    <property type="nucleotide sequence ID" value="XM_001581113.1"/>
</dbReference>
<dbReference type="Gene3D" id="3.30.1140.40">
    <property type="entry name" value="Tctex-1"/>
    <property type="match status" value="1"/>
</dbReference>
<dbReference type="Proteomes" id="UP000001542">
    <property type="component" value="Unassembled WGS sequence"/>
</dbReference>
<sequence>MLSKEELLTEMQTRSQKAIQGALNDQIYDDAKVEEWGSTIVKNVLSEMKELCKSKYKFVTNIMIFSRNKQCIHECQMAYYDNQKDVKITTKWANETMQCILSLWGFRTRFG</sequence>
<dbReference type="STRING" id="5722.A2DHA4"/>
<proteinExistence type="predicted"/>
<organism evidence="1 2">
    <name type="scientific">Trichomonas vaginalis (strain ATCC PRA-98 / G3)</name>
    <dbReference type="NCBI Taxonomy" id="412133"/>
    <lineage>
        <taxon>Eukaryota</taxon>
        <taxon>Metamonada</taxon>
        <taxon>Parabasalia</taxon>
        <taxon>Trichomonadida</taxon>
        <taxon>Trichomonadidae</taxon>
        <taxon>Trichomonas</taxon>
    </lineage>
</organism>
<dbReference type="GO" id="GO:0007018">
    <property type="term" value="P:microtubule-based movement"/>
    <property type="evidence" value="ECO:0000318"/>
    <property type="project" value="GO_Central"/>
</dbReference>
<dbReference type="KEGG" id="tva:5465711"/>
<dbReference type="SMR" id="A2DHA4"/>
<evidence type="ECO:0000313" key="2">
    <source>
        <dbReference type="Proteomes" id="UP000001542"/>
    </source>
</evidence>
<dbReference type="AlphaFoldDB" id="A2DHA4"/>
<evidence type="ECO:0000313" key="1">
    <source>
        <dbReference type="EMBL" id="EAY20177.1"/>
    </source>
</evidence>
<dbReference type="GO" id="GO:0005868">
    <property type="term" value="C:cytoplasmic dynein complex"/>
    <property type="evidence" value="ECO:0000318"/>
    <property type="project" value="GO_Central"/>
</dbReference>
<dbReference type="InParanoid" id="A2DHA4"/>
<dbReference type="eggNOG" id="KOG4081">
    <property type="taxonomic scope" value="Eukaryota"/>
</dbReference>
<dbReference type="CDD" id="cd21448">
    <property type="entry name" value="DLC-like_DYNLT1-like"/>
    <property type="match status" value="1"/>
</dbReference>
<dbReference type="InterPro" id="IPR005334">
    <property type="entry name" value="Tctex-1-like"/>
</dbReference>
<dbReference type="FunCoup" id="A2DHA4">
    <property type="interactions" value="39"/>
</dbReference>
<dbReference type="GO" id="GO:0045505">
    <property type="term" value="F:dynein intermediate chain binding"/>
    <property type="evidence" value="ECO:0000318"/>
    <property type="project" value="GO_Central"/>
</dbReference>
<dbReference type="InterPro" id="IPR038586">
    <property type="entry name" value="Tctex-1-like_sf"/>
</dbReference>
<reference evidence="1" key="1">
    <citation type="submission" date="2006-10" db="EMBL/GenBank/DDBJ databases">
        <authorList>
            <person name="Amadeo P."/>
            <person name="Zhao Q."/>
            <person name="Wortman J."/>
            <person name="Fraser-Liggett C."/>
            <person name="Carlton J."/>
        </authorList>
    </citation>
    <scope>NUCLEOTIDE SEQUENCE</scope>
    <source>
        <strain evidence="1">G3</strain>
    </source>
</reference>
<keyword evidence="2" id="KW-1185">Reference proteome</keyword>
<dbReference type="PANTHER" id="PTHR21255">
    <property type="entry name" value="T-COMPLEX-ASSOCIATED-TESTIS-EXPRESSED 1/ DYNEIN LIGHT CHAIN"/>
    <property type="match status" value="1"/>
</dbReference>
<dbReference type="GO" id="GO:0005737">
    <property type="term" value="C:cytoplasm"/>
    <property type="evidence" value="ECO:0000318"/>
    <property type="project" value="GO_Central"/>
</dbReference>
<dbReference type="PANTHER" id="PTHR21255:SF4">
    <property type="entry name" value="DYNEIN LIGHT CHAIN TCTEX-TYPE"/>
    <property type="match status" value="1"/>
</dbReference>
<gene>
    <name evidence="1" type="ORF">TVAG_021220</name>
</gene>
<accession>A2DHA4</accession>
<dbReference type="Pfam" id="PF03645">
    <property type="entry name" value="Tctex-1"/>
    <property type="match status" value="1"/>
</dbReference>
<protein>
    <submittedName>
        <fullName evidence="1">Tctex-1 family protein</fullName>
    </submittedName>
</protein>
<dbReference type="VEuPathDB" id="TrichDB:TVAGG3_0677640"/>